<dbReference type="Proteomes" id="UP001597176">
    <property type="component" value="Unassembled WGS sequence"/>
</dbReference>
<evidence type="ECO:0000313" key="2">
    <source>
        <dbReference type="EMBL" id="MFD1303482.1"/>
    </source>
</evidence>
<name>A0ABW3X1M8_9HYPH</name>
<sequence>MCVAALPILGLVMSAASAAVGFAAKQQQYEKDVKQYNQNYQNSLAANRDEQKGIAQRQMQEAQAFQQKDHGAVLQQAEKSAEVSVGAAEGGVGGLSVGNLLGDVQSKTALNRETLETNFKNTAAQLQTQNDAYTNKAQSRIQSMAIPTAPSPMSAIVDVAGAGLKAFGQPGSPG</sequence>
<reference evidence="3" key="1">
    <citation type="journal article" date="2019" name="Int. J. Syst. Evol. Microbiol.">
        <title>The Global Catalogue of Microorganisms (GCM) 10K type strain sequencing project: providing services to taxonomists for standard genome sequencing and annotation.</title>
        <authorList>
            <consortium name="The Broad Institute Genomics Platform"/>
            <consortium name="The Broad Institute Genome Sequencing Center for Infectious Disease"/>
            <person name="Wu L."/>
            <person name="Ma J."/>
        </authorList>
    </citation>
    <scope>NUCLEOTIDE SEQUENCE [LARGE SCALE GENOMIC DNA]</scope>
    <source>
        <strain evidence="3">CCUG 56108</strain>
    </source>
</reference>
<feature type="chain" id="PRO_5046675893" description="Internal virion protein" evidence="1">
    <location>
        <begin position="19"/>
        <end position="174"/>
    </location>
</feature>
<dbReference type="EMBL" id="JBHTND010000030">
    <property type="protein sequence ID" value="MFD1303482.1"/>
    <property type="molecule type" value="Genomic_DNA"/>
</dbReference>
<evidence type="ECO:0000256" key="1">
    <source>
        <dbReference type="SAM" id="SignalP"/>
    </source>
</evidence>
<comment type="caution">
    <text evidence="2">The sequence shown here is derived from an EMBL/GenBank/DDBJ whole genome shotgun (WGS) entry which is preliminary data.</text>
</comment>
<dbReference type="InterPro" id="IPR038996">
    <property type="entry name" value="Gp14"/>
</dbReference>
<keyword evidence="3" id="KW-1185">Reference proteome</keyword>
<gene>
    <name evidence="2" type="ORF">ACFQ4G_18070</name>
</gene>
<dbReference type="Pfam" id="PF24072">
    <property type="entry name" value="T7_gp14"/>
    <property type="match status" value="1"/>
</dbReference>
<evidence type="ECO:0000313" key="3">
    <source>
        <dbReference type="Proteomes" id="UP001597176"/>
    </source>
</evidence>
<keyword evidence="1" id="KW-0732">Signal</keyword>
<accession>A0ABW3X1M8</accession>
<dbReference type="RefSeq" id="WP_238208551.1">
    <property type="nucleotide sequence ID" value="NZ_JBHTND010000030.1"/>
</dbReference>
<protein>
    <recommendedName>
        <fullName evidence="4">Internal virion protein</fullName>
    </recommendedName>
</protein>
<proteinExistence type="predicted"/>
<evidence type="ECO:0008006" key="4">
    <source>
        <dbReference type="Google" id="ProtNLM"/>
    </source>
</evidence>
<feature type="signal peptide" evidence="1">
    <location>
        <begin position="1"/>
        <end position="18"/>
    </location>
</feature>
<organism evidence="2 3">
    <name type="scientific">Methylobacterium marchantiae</name>
    <dbReference type="NCBI Taxonomy" id="600331"/>
    <lineage>
        <taxon>Bacteria</taxon>
        <taxon>Pseudomonadati</taxon>
        <taxon>Pseudomonadota</taxon>
        <taxon>Alphaproteobacteria</taxon>
        <taxon>Hyphomicrobiales</taxon>
        <taxon>Methylobacteriaceae</taxon>
        <taxon>Methylobacterium</taxon>
    </lineage>
</organism>